<reference evidence="1 2" key="1">
    <citation type="submission" date="2023-12" db="EMBL/GenBank/DDBJ databases">
        <title>Baltic Sea Cyanobacteria.</title>
        <authorList>
            <person name="Delbaje E."/>
            <person name="Fewer D.P."/>
            <person name="Shishido T.K."/>
        </authorList>
    </citation>
    <scope>NUCLEOTIDE SEQUENCE [LARGE SCALE GENOMIC DNA]</scope>
    <source>
        <strain evidence="1 2">CCNP 1315</strain>
    </source>
</reference>
<dbReference type="Proteomes" id="UP001301728">
    <property type="component" value="Unassembled WGS sequence"/>
</dbReference>
<accession>A0ABU5U815</accession>
<evidence type="ECO:0000313" key="1">
    <source>
        <dbReference type="EMBL" id="MEA5523309.1"/>
    </source>
</evidence>
<dbReference type="EMBL" id="JAYGHT010000212">
    <property type="protein sequence ID" value="MEA5523309.1"/>
    <property type="molecule type" value="Genomic_DNA"/>
</dbReference>
<gene>
    <name evidence="1" type="ORF">VB854_30710</name>
</gene>
<dbReference type="RefSeq" id="WP_323217966.1">
    <property type="nucleotide sequence ID" value="NZ_JAYGHT010000212.1"/>
</dbReference>
<name>A0ABU5U815_9CYAN</name>
<keyword evidence="2" id="KW-1185">Reference proteome</keyword>
<evidence type="ECO:0000313" key="2">
    <source>
        <dbReference type="Proteomes" id="UP001301728"/>
    </source>
</evidence>
<protein>
    <submittedName>
        <fullName evidence="1">Uncharacterized protein</fullName>
    </submittedName>
</protein>
<sequence>MKNKIDAILDGLIPSVTEILEPGAALMKKSNPQMSQNPQAFGFAFEHLQAIGYNINAGLKGSESPDDQLPRDGMTKLSPDLYIQKVGQVIAEIQAQASSAQYLEKQVKSQRYSGEIPSNSENAHLVGATLLIDIDGVQSFPISQNFAQWVAENPYLAANVMSVAATVKEVNGAGLEGAAINATLNILFQSIKKIGAYCREEKELAKAEIFNILEVTLAGLKTGFIRSVAIKVIQKLMDGSAFAALGFTVGIEVIPTLIKVLKDEITLEEAITEVGPRMLTSAVITTVVILFPTVGTALLSASVIKAIWEEISPEWKRYLVKTRTDIGSAIATGNAVIAISGVGIIEQQVWNNLTQEQRQAVIKKMKHSTPDQVKIAYNMTLEKATEGFDVASGWLGERTSELAQSVESATPMKIKTALKEILDCHQKRVVYKVA</sequence>
<organism evidence="1 2">
    <name type="scientific">Limnoraphis robusta CCNP1315</name>
    <dbReference type="NCBI Taxonomy" id="3110306"/>
    <lineage>
        <taxon>Bacteria</taxon>
        <taxon>Bacillati</taxon>
        <taxon>Cyanobacteriota</taxon>
        <taxon>Cyanophyceae</taxon>
        <taxon>Oscillatoriophycideae</taxon>
        <taxon>Oscillatoriales</taxon>
        <taxon>Sirenicapillariaceae</taxon>
        <taxon>Limnoraphis</taxon>
    </lineage>
</organism>
<proteinExistence type="predicted"/>
<comment type="caution">
    <text evidence="1">The sequence shown here is derived from an EMBL/GenBank/DDBJ whole genome shotgun (WGS) entry which is preliminary data.</text>
</comment>